<accession>A0ABT2TGA2</accession>
<dbReference type="InterPro" id="IPR029039">
    <property type="entry name" value="Flavoprotein-like_sf"/>
</dbReference>
<keyword evidence="1" id="KW-0285">Flavoprotein</keyword>
<dbReference type="PANTHER" id="PTHR43278">
    <property type="entry name" value="NAD(P)H-DEPENDENT FMN-CONTAINING OXIDOREDUCTASE YWQN-RELATED"/>
    <property type="match status" value="1"/>
</dbReference>
<dbReference type="SUPFAM" id="SSF52218">
    <property type="entry name" value="Flavoproteins"/>
    <property type="match status" value="1"/>
</dbReference>
<evidence type="ECO:0000256" key="2">
    <source>
        <dbReference type="ARBA" id="ARBA00022643"/>
    </source>
</evidence>
<protein>
    <submittedName>
        <fullName evidence="4">Flavodoxin family protein</fullName>
    </submittedName>
</protein>
<dbReference type="Pfam" id="PF03358">
    <property type="entry name" value="FMN_red"/>
    <property type="match status" value="1"/>
</dbReference>
<dbReference type="PANTHER" id="PTHR43278:SF2">
    <property type="entry name" value="IRON-SULFUR FLAVOPROTEIN"/>
    <property type="match status" value="1"/>
</dbReference>
<gene>
    <name evidence="4" type="ORF">OCV88_00070</name>
</gene>
<dbReference type="Proteomes" id="UP001652442">
    <property type="component" value="Unassembled WGS sequence"/>
</dbReference>
<dbReference type="RefSeq" id="WP_158423618.1">
    <property type="nucleotide sequence ID" value="NZ_JAOQJQ010000001.1"/>
</dbReference>
<reference evidence="4 5" key="1">
    <citation type="journal article" date="2021" name="ISME Commun">
        <title>Automated analysis of genomic sequences facilitates high-throughput and comprehensive description of bacteria.</title>
        <authorList>
            <person name="Hitch T.C.A."/>
        </authorList>
    </citation>
    <scope>NUCLEOTIDE SEQUENCE [LARGE SCALE GENOMIC DNA]</scope>
    <source>
        <strain evidence="4 5">Sanger_109</strain>
    </source>
</reference>
<evidence type="ECO:0000313" key="4">
    <source>
        <dbReference type="EMBL" id="MCU6760727.1"/>
    </source>
</evidence>
<dbReference type="EMBL" id="JAOQJQ010000001">
    <property type="protein sequence ID" value="MCU6760727.1"/>
    <property type="molecule type" value="Genomic_DNA"/>
</dbReference>
<sequence length="188" mass="21420">MSKIVIFNGSPRMDGNTSTILKMIERGAKEHNAEVEVYTLFKMKFMACQGCFGCRLKDDCMVNDELRKALQKVKEADAVVIGSPVYFMQITGPVKNLYDRLFPLMGENGRPRFGQKKIVTVYTQELEDPHTFDMYFDYLAQGMFPGFGFVDEDRIVCVNGNNPETAENNRELKQNAYDVGRMLANINN</sequence>
<evidence type="ECO:0000256" key="1">
    <source>
        <dbReference type="ARBA" id="ARBA00022630"/>
    </source>
</evidence>
<organism evidence="4 5">
    <name type="scientific">Brotonthovivens ammoniilytica</name>
    <dbReference type="NCBI Taxonomy" id="2981725"/>
    <lineage>
        <taxon>Bacteria</taxon>
        <taxon>Bacillati</taxon>
        <taxon>Bacillota</taxon>
        <taxon>Clostridia</taxon>
        <taxon>Lachnospirales</taxon>
        <taxon>Lachnospiraceae</taxon>
        <taxon>Brotonthovivens</taxon>
    </lineage>
</organism>
<keyword evidence="2" id="KW-0288">FMN</keyword>
<dbReference type="InterPro" id="IPR005025">
    <property type="entry name" value="FMN_Rdtase-like_dom"/>
</dbReference>
<comment type="caution">
    <text evidence="4">The sequence shown here is derived from an EMBL/GenBank/DDBJ whole genome shotgun (WGS) entry which is preliminary data.</text>
</comment>
<evidence type="ECO:0000259" key="3">
    <source>
        <dbReference type="Pfam" id="PF03358"/>
    </source>
</evidence>
<keyword evidence="5" id="KW-1185">Reference proteome</keyword>
<dbReference type="InterPro" id="IPR051796">
    <property type="entry name" value="ISF_SsuE-like"/>
</dbReference>
<evidence type="ECO:0000313" key="5">
    <source>
        <dbReference type="Proteomes" id="UP001652442"/>
    </source>
</evidence>
<dbReference type="Gene3D" id="3.40.50.360">
    <property type="match status" value="1"/>
</dbReference>
<proteinExistence type="predicted"/>
<name>A0ABT2TGA2_9FIRM</name>
<feature type="domain" description="NADPH-dependent FMN reductase-like" evidence="3">
    <location>
        <begin position="3"/>
        <end position="121"/>
    </location>
</feature>